<reference evidence="6" key="2">
    <citation type="journal article" date="2014" name="ISME J.">
        <title>Microbial stratification in low pH oxic and suboxic macroscopic growths along an acid mine drainage.</title>
        <authorList>
            <person name="Mendez-Garcia C."/>
            <person name="Mesa V."/>
            <person name="Sprenger R.R."/>
            <person name="Richter M."/>
            <person name="Diez M.S."/>
            <person name="Solano J."/>
            <person name="Bargiela R."/>
            <person name="Golyshina O.V."/>
            <person name="Manteca A."/>
            <person name="Ramos J.L."/>
            <person name="Gallego J.R."/>
            <person name="Llorente I."/>
            <person name="Martins Dos Santos V.A."/>
            <person name="Jensen O.N."/>
            <person name="Pelaez A.I."/>
            <person name="Sanchez J."/>
            <person name="Ferrer M."/>
        </authorList>
    </citation>
    <scope>NUCLEOTIDE SEQUENCE</scope>
</reference>
<dbReference type="GO" id="GO:0016887">
    <property type="term" value="F:ATP hydrolysis activity"/>
    <property type="evidence" value="ECO:0007669"/>
    <property type="project" value="InterPro"/>
</dbReference>
<comment type="caution">
    <text evidence="6">The sequence shown here is derived from an EMBL/GenBank/DDBJ whole genome shotgun (WGS) entry which is preliminary data.</text>
</comment>
<evidence type="ECO:0000256" key="4">
    <source>
        <dbReference type="ARBA" id="ARBA00022840"/>
    </source>
</evidence>
<dbReference type="InterPro" id="IPR003439">
    <property type="entry name" value="ABC_transporter-like_ATP-bd"/>
</dbReference>
<keyword evidence="4 6" id="KW-0067">ATP-binding</keyword>
<feature type="domain" description="ABC transporter" evidence="5">
    <location>
        <begin position="33"/>
        <end position="69"/>
    </location>
</feature>
<dbReference type="InterPro" id="IPR050763">
    <property type="entry name" value="ABC_transporter_ATP-binding"/>
</dbReference>
<evidence type="ECO:0000259" key="5">
    <source>
        <dbReference type="Pfam" id="PF00005"/>
    </source>
</evidence>
<name>T1ACY2_9ZZZZ</name>
<gene>
    <name evidence="6" type="ORF">B1A_11981</name>
</gene>
<dbReference type="Gene3D" id="3.40.50.300">
    <property type="entry name" value="P-loop containing nucleotide triphosphate hydrolases"/>
    <property type="match status" value="1"/>
</dbReference>
<dbReference type="SUPFAM" id="SSF52540">
    <property type="entry name" value="P-loop containing nucleoside triphosphate hydrolases"/>
    <property type="match status" value="1"/>
</dbReference>
<dbReference type="EMBL" id="AUZX01008641">
    <property type="protein sequence ID" value="EQD54947.1"/>
    <property type="molecule type" value="Genomic_DNA"/>
</dbReference>
<accession>T1ACY2</accession>
<dbReference type="PANTHER" id="PTHR42711:SF5">
    <property type="entry name" value="ABC TRANSPORTER ATP-BINDING PROTEIN NATA"/>
    <property type="match status" value="1"/>
</dbReference>
<evidence type="ECO:0000313" key="6">
    <source>
        <dbReference type="EMBL" id="EQD54947.1"/>
    </source>
</evidence>
<dbReference type="AlphaFoldDB" id="T1ACY2"/>
<dbReference type="GO" id="GO:0005524">
    <property type="term" value="F:ATP binding"/>
    <property type="evidence" value="ECO:0007669"/>
    <property type="project" value="UniProtKB-KW"/>
</dbReference>
<reference evidence="6" key="1">
    <citation type="submission" date="2013-08" db="EMBL/GenBank/DDBJ databases">
        <authorList>
            <person name="Mendez C."/>
            <person name="Richter M."/>
            <person name="Ferrer M."/>
            <person name="Sanchez J."/>
        </authorList>
    </citation>
    <scope>NUCLEOTIDE SEQUENCE</scope>
</reference>
<comment type="similarity">
    <text evidence="1">Belongs to the ABC transporter superfamily.</text>
</comment>
<keyword evidence="2" id="KW-0813">Transport</keyword>
<evidence type="ECO:0000256" key="3">
    <source>
        <dbReference type="ARBA" id="ARBA00022741"/>
    </source>
</evidence>
<evidence type="ECO:0000256" key="2">
    <source>
        <dbReference type="ARBA" id="ARBA00022448"/>
    </source>
</evidence>
<proteinExistence type="inferred from homology"/>
<organism evidence="6">
    <name type="scientific">mine drainage metagenome</name>
    <dbReference type="NCBI Taxonomy" id="410659"/>
    <lineage>
        <taxon>unclassified sequences</taxon>
        <taxon>metagenomes</taxon>
        <taxon>ecological metagenomes</taxon>
    </lineage>
</organism>
<sequence length="70" mass="7477">MSEPPAVEVRDLVRVFESRKGFLFNEMTRTSALNGIDLSVDAGTIFGLLGPNGAGKTTLVKILSTLLLPT</sequence>
<dbReference type="PANTHER" id="PTHR42711">
    <property type="entry name" value="ABC TRANSPORTER ATP-BINDING PROTEIN"/>
    <property type="match status" value="1"/>
</dbReference>
<dbReference type="InterPro" id="IPR027417">
    <property type="entry name" value="P-loop_NTPase"/>
</dbReference>
<feature type="non-terminal residue" evidence="6">
    <location>
        <position position="70"/>
    </location>
</feature>
<protein>
    <submittedName>
        <fullName evidence="6">ABC transporter ATP-binding protein</fullName>
    </submittedName>
</protein>
<evidence type="ECO:0000256" key="1">
    <source>
        <dbReference type="ARBA" id="ARBA00005417"/>
    </source>
</evidence>
<keyword evidence="3" id="KW-0547">Nucleotide-binding</keyword>
<dbReference type="Pfam" id="PF00005">
    <property type="entry name" value="ABC_tran"/>
    <property type="match status" value="1"/>
</dbReference>